<name>A0AAV5JQC6_9ROSI</name>
<dbReference type="AlphaFoldDB" id="A0AAV5JQC6"/>
<dbReference type="PANTHER" id="PTHR33710">
    <property type="entry name" value="BNAC02G09200D PROTEIN"/>
    <property type="match status" value="1"/>
</dbReference>
<sequence>MVISPNSSSFLIPCSSLSVVPSSSTTHEKFQAEILAVTGASSLAQVNYPQLVPSVTAAGPGPLTSQITLVMGPVSGKVASCCPRGGDKAMRGLFDRLCPSVDVRVEYPWLPTTCNTCNKRGHTSHNCKSRKDKSQPNKKEWVKVAEMNKRKQPDVSCKQVNDVPNVESALHTCHELLPVQKGNQPVKPFSQNEPLLTAQGETTVSLMEEQGPIEKQNSLEALALLMTSRPVLLFRRRLWDELVALSRVLPEVPWILGADFNEVRYLQERSDWIQNMHFSKDSELFNDRLSEAELSDLPAFGPKFTWSNKRIEGLSVKKLDRLLVNSTWFSTFPRTRAEFLPPDISDHCAGSEVWSSVTVSRYYMFQLCKKLKALKAPLQQLNKDCYSDLQGRIQQETSKLHAIQIDLLANPHEDLVLVEQEQARRVAKLSLVEEAFLKQKSRVHWLSRKETKILLTFIKSCPSKMTDSRPISCCNLIYKCITKIIANRLKRCLPLFIIAPTNVLLLKANGGEYTARTRVALEALSFPPTFINWIKACITSLTFSVALNGNLEGYFLVFTDSSTRAIAVDLILRQFYLATGRAANARGAKVSWAAAFQPKMEGRLGLKPLHNWNVACILQFIELLHQGYGGSGCLVGFSIRSKQKNWSSSIDDTCVLWECK</sequence>
<evidence type="ECO:0000313" key="2">
    <source>
        <dbReference type="Proteomes" id="UP001054252"/>
    </source>
</evidence>
<accession>A0AAV5JQC6</accession>
<evidence type="ECO:0008006" key="3">
    <source>
        <dbReference type="Google" id="ProtNLM"/>
    </source>
</evidence>
<organism evidence="1 2">
    <name type="scientific">Rubroshorea leprosula</name>
    <dbReference type="NCBI Taxonomy" id="152421"/>
    <lineage>
        <taxon>Eukaryota</taxon>
        <taxon>Viridiplantae</taxon>
        <taxon>Streptophyta</taxon>
        <taxon>Embryophyta</taxon>
        <taxon>Tracheophyta</taxon>
        <taxon>Spermatophyta</taxon>
        <taxon>Magnoliopsida</taxon>
        <taxon>eudicotyledons</taxon>
        <taxon>Gunneridae</taxon>
        <taxon>Pentapetalae</taxon>
        <taxon>rosids</taxon>
        <taxon>malvids</taxon>
        <taxon>Malvales</taxon>
        <taxon>Dipterocarpaceae</taxon>
        <taxon>Rubroshorea</taxon>
    </lineage>
</organism>
<dbReference type="InterPro" id="IPR036691">
    <property type="entry name" value="Endo/exonu/phosph_ase_sf"/>
</dbReference>
<keyword evidence="2" id="KW-1185">Reference proteome</keyword>
<proteinExistence type="predicted"/>
<gene>
    <name evidence="1" type="ORF">SLEP1_g24740</name>
</gene>
<evidence type="ECO:0000313" key="1">
    <source>
        <dbReference type="EMBL" id="GKV13757.1"/>
    </source>
</evidence>
<comment type="caution">
    <text evidence="1">The sequence shown here is derived from an EMBL/GenBank/DDBJ whole genome shotgun (WGS) entry which is preliminary data.</text>
</comment>
<dbReference type="Proteomes" id="UP001054252">
    <property type="component" value="Unassembled WGS sequence"/>
</dbReference>
<reference evidence="1 2" key="1">
    <citation type="journal article" date="2021" name="Commun. Biol.">
        <title>The genome of Shorea leprosula (Dipterocarpaceae) highlights the ecological relevance of drought in aseasonal tropical rainforests.</title>
        <authorList>
            <person name="Ng K.K.S."/>
            <person name="Kobayashi M.J."/>
            <person name="Fawcett J.A."/>
            <person name="Hatakeyama M."/>
            <person name="Paape T."/>
            <person name="Ng C.H."/>
            <person name="Ang C.C."/>
            <person name="Tnah L.H."/>
            <person name="Lee C.T."/>
            <person name="Nishiyama T."/>
            <person name="Sese J."/>
            <person name="O'Brien M.J."/>
            <person name="Copetti D."/>
            <person name="Mohd Noor M.I."/>
            <person name="Ong R.C."/>
            <person name="Putra M."/>
            <person name="Sireger I.Z."/>
            <person name="Indrioko S."/>
            <person name="Kosugi Y."/>
            <person name="Izuno A."/>
            <person name="Isagi Y."/>
            <person name="Lee S.L."/>
            <person name="Shimizu K.K."/>
        </authorList>
    </citation>
    <scope>NUCLEOTIDE SEQUENCE [LARGE SCALE GENOMIC DNA]</scope>
    <source>
        <strain evidence="1">214</strain>
    </source>
</reference>
<protein>
    <recommendedName>
        <fullName evidence="3">CCHC-type domain-containing protein</fullName>
    </recommendedName>
</protein>
<dbReference type="SUPFAM" id="SSF56219">
    <property type="entry name" value="DNase I-like"/>
    <property type="match status" value="1"/>
</dbReference>
<dbReference type="Gene3D" id="3.60.10.10">
    <property type="entry name" value="Endonuclease/exonuclease/phosphatase"/>
    <property type="match status" value="1"/>
</dbReference>
<dbReference type="PANTHER" id="PTHR33710:SF77">
    <property type="entry name" value="DNASE I-LIKE SUPERFAMILY PROTEIN"/>
    <property type="match status" value="1"/>
</dbReference>
<dbReference type="EMBL" id="BPVZ01000039">
    <property type="protein sequence ID" value="GKV13757.1"/>
    <property type="molecule type" value="Genomic_DNA"/>
</dbReference>